<evidence type="ECO:0000313" key="5">
    <source>
        <dbReference type="Proteomes" id="UP000186594"/>
    </source>
</evidence>
<feature type="domain" description="Phosphoribosyltransferase" evidence="3">
    <location>
        <begin position="19"/>
        <end position="132"/>
    </location>
</feature>
<dbReference type="Pfam" id="PF00156">
    <property type="entry name" value="Pribosyltran"/>
    <property type="match status" value="1"/>
</dbReference>
<dbReference type="GO" id="GO:0004422">
    <property type="term" value="F:hypoxanthine phosphoribosyltransferase activity"/>
    <property type="evidence" value="ECO:0007669"/>
    <property type="project" value="EnsemblFungi"/>
</dbReference>
<dbReference type="PANTHER" id="PTHR43363">
    <property type="entry name" value="HYPOXANTHINE PHOSPHORIBOSYLTRANSFERASE"/>
    <property type="match status" value="1"/>
</dbReference>
<dbReference type="GO" id="GO:0005737">
    <property type="term" value="C:cytoplasm"/>
    <property type="evidence" value="ECO:0007669"/>
    <property type="project" value="TreeGrafter"/>
</dbReference>
<dbReference type="CDD" id="cd06223">
    <property type="entry name" value="PRTases_typeI"/>
    <property type="match status" value="1"/>
</dbReference>
<evidence type="ECO:0000256" key="1">
    <source>
        <dbReference type="ARBA" id="ARBA00022676"/>
    </source>
</evidence>
<gene>
    <name evidence="4" type="ORF">NEOLI_005180</name>
</gene>
<dbReference type="GO" id="GO:0032265">
    <property type="term" value="P:XMP salvage"/>
    <property type="evidence" value="ECO:0007669"/>
    <property type="project" value="TreeGrafter"/>
</dbReference>
<reference evidence="4 5" key="1">
    <citation type="submission" date="2016-04" db="EMBL/GenBank/DDBJ databases">
        <title>Evolutionary innovation and constraint leading to complex multicellularity in the Ascomycota.</title>
        <authorList>
            <person name="Cisse O."/>
            <person name="Nguyen A."/>
            <person name="Hewitt D.A."/>
            <person name="Jedd G."/>
            <person name="Stajich J.E."/>
        </authorList>
    </citation>
    <scope>NUCLEOTIDE SEQUENCE [LARGE SCALE GENOMIC DNA]</scope>
    <source>
        <strain evidence="4 5">DAH-3</strain>
    </source>
</reference>
<dbReference type="InterPro" id="IPR000836">
    <property type="entry name" value="PRTase_dom"/>
</dbReference>
<dbReference type="GO" id="GO:0046100">
    <property type="term" value="P:hypoxanthine metabolic process"/>
    <property type="evidence" value="ECO:0007669"/>
    <property type="project" value="TreeGrafter"/>
</dbReference>
<dbReference type="InterPro" id="IPR029057">
    <property type="entry name" value="PRTase-like"/>
</dbReference>
<keyword evidence="5" id="KW-1185">Reference proteome</keyword>
<proteinExistence type="predicted"/>
<sequence length="210" mass="23761">MYPIKRHEKRWMDKAKLQIHKLCQQSAQQILNEFRPDYMIAIAGGGYIPARILRTFLKRPGAKNIPIQAIGLVLYEDHCSGSGEVAGKEVVRTQWLDFSTLSPEGLIGKRILIVDEVDDSRRTLHYAVTELGKDISAQAEKMGREEETVFGVFVVHNKDKEKVCELPGEVMQSRYWAGETTGDQWICYPWEATDIDDHEGLATAQENIAG</sequence>
<dbReference type="Gene3D" id="3.40.50.2020">
    <property type="match status" value="1"/>
</dbReference>
<dbReference type="OrthoDB" id="9973266at2759"/>
<dbReference type="GO" id="GO:0052657">
    <property type="term" value="F:guanine phosphoribosyltransferase activity"/>
    <property type="evidence" value="ECO:0007669"/>
    <property type="project" value="EnsemblFungi"/>
</dbReference>
<evidence type="ECO:0000259" key="3">
    <source>
        <dbReference type="Pfam" id="PF00156"/>
    </source>
</evidence>
<dbReference type="SUPFAM" id="SSF53271">
    <property type="entry name" value="PRTase-like"/>
    <property type="match status" value="1"/>
</dbReference>
<dbReference type="GO" id="GO:0032263">
    <property type="term" value="P:GMP salvage"/>
    <property type="evidence" value="ECO:0007669"/>
    <property type="project" value="EnsemblFungi"/>
</dbReference>
<evidence type="ECO:0000313" key="4">
    <source>
        <dbReference type="EMBL" id="OLL23022.1"/>
    </source>
</evidence>
<dbReference type="EMBL" id="LXFE01002365">
    <property type="protein sequence ID" value="OLL23022.1"/>
    <property type="molecule type" value="Genomic_DNA"/>
</dbReference>
<protein>
    <submittedName>
        <fullName evidence="4">Xanthine phosphoribosyltransferase 1</fullName>
    </submittedName>
</protein>
<accession>A0A1U7LKF0</accession>
<keyword evidence="1 4" id="KW-0328">Glycosyltransferase</keyword>
<dbReference type="STRING" id="1198029.A0A1U7LKF0"/>
<name>A0A1U7LKF0_NEOID</name>
<organism evidence="4 5">
    <name type="scientific">Neolecta irregularis (strain DAH-3)</name>
    <dbReference type="NCBI Taxonomy" id="1198029"/>
    <lineage>
        <taxon>Eukaryota</taxon>
        <taxon>Fungi</taxon>
        <taxon>Dikarya</taxon>
        <taxon>Ascomycota</taxon>
        <taxon>Taphrinomycotina</taxon>
        <taxon>Neolectales</taxon>
        <taxon>Neolectaceae</taxon>
        <taxon>Neolecta</taxon>
    </lineage>
</organism>
<dbReference type="GO" id="GO:0032264">
    <property type="term" value="P:IMP salvage"/>
    <property type="evidence" value="ECO:0007669"/>
    <property type="project" value="TreeGrafter"/>
</dbReference>
<dbReference type="OMA" id="TYNDVHN"/>
<dbReference type="Proteomes" id="UP000186594">
    <property type="component" value="Unassembled WGS sequence"/>
</dbReference>
<dbReference type="GO" id="GO:0000310">
    <property type="term" value="F:xanthine phosphoribosyltransferase activity"/>
    <property type="evidence" value="ECO:0007669"/>
    <property type="project" value="EnsemblFungi"/>
</dbReference>
<dbReference type="PANTHER" id="PTHR43363:SF1">
    <property type="entry name" value="HYPOXANTHINE-GUANINE PHOSPHORIBOSYLTRANSFERASE"/>
    <property type="match status" value="1"/>
</dbReference>
<evidence type="ECO:0000256" key="2">
    <source>
        <dbReference type="ARBA" id="ARBA00022679"/>
    </source>
</evidence>
<dbReference type="AlphaFoldDB" id="A0A1U7LKF0"/>
<comment type="caution">
    <text evidence="4">The sequence shown here is derived from an EMBL/GenBank/DDBJ whole genome shotgun (WGS) entry which is preliminary data.</text>
</comment>
<keyword evidence="2 4" id="KW-0808">Transferase</keyword>